<dbReference type="SMART" id="SM00487">
    <property type="entry name" value="DEXDc"/>
    <property type="match status" value="1"/>
</dbReference>
<dbReference type="Pfam" id="PF00271">
    <property type="entry name" value="Helicase_C"/>
    <property type="match status" value="1"/>
</dbReference>
<dbReference type="InterPro" id="IPR001650">
    <property type="entry name" value="Helicase_C-like"/>
</dbReference>
<dbReference type="InterPro" id="IPR044876">
    <property type="entry name" value="HRDC_dom_sf"/>
</dbReference>
<dbReference type="GO" id="GO:0046872">
    <property type="term" value="F:metal ion binding"/>
    <property type="evidence" value="ECO:0007669"/>
    <property type="project" value="UniProtKB-KW"/>
</dbReference>
<evidence type="ECO:0000256" key="1">
    <source>
        <dbReference type="ARBA" id="ARBA00001946"/>
    </source>
</evidence>
<dbReference type="EMBL" id="CP017641">
    <property type="protein sequence ID" value="APZ94970.1"/>
    <property type="molecule type" value="Genomic_DNA"/>
</dbReference>
<keyword evidence="6" id="KW-0227">DNA damage</keyword>
<dbReference type="GO" id="GO:0005524">
    <property type="term" value="F:ATP binding"/>
    <property type="evidence" value="ECO:0007669"/>
    <property type="project" value="UniProtKB-KW"/>
</dbReference>
<dbReference type="SMART" id="SM00956">
    <property type="entry name" value="RQC"/>
    <property type="match status" value="1"/>
</dbReference>
<keyword evidence="12" id="KW-0233">DNA recombination</keyword>
<evidence type="ECO:0000256" key="6">
    <source>
        <dbReference type="ARBA" id="ARBA00022763"/>
    </source>
</evidence>
<dbReference type="GO" id="GO:0006260">
    <property type="term" value="P:DNA replication"/>
    <property type="evidence" value="ECO:0007669"/>
    <property type="project" value="InterPro"/>
</dbReference>
<dbReference type="Pfam" id="PF00570">
    <property type="entry name" value="HRDC"/>
    <property type="match status" value="1"/>
</dbReference>
<dbReference type="InterPro" id="IPR032284">
    <property type="entry name" value="RecQ_Zn-bd"/>
</dbReference>
<gene>
    <name evidence="20" type="primary">recQ_3</name>
    <name evidence="20" type="ORF">Fuma_04622</name>
</gene>
<dbReference type="OrthoDB" id="9763310at2"/>
<dbReference type="PROSITE" id="PS50967">
    <property type="entry name" value="HRDC"/>
    <property type="match status" value="1"/>
</dbReference>
<dbReference type="PANTHER" id="PTHR13710:SF105">
    <property type="entry name" value="ATP-DEPENDENT DNA HELICASE Q1"/>
    <property type="match status" value="1"/>
</dbReference>
<dbReference type="FunFam" id="3.40.50.300:FF:000156">
    <property type="entry name" value="ATP-dependent DNA helicase recQ"/>
    <property type="match status" value="1"/>
</dbReference>
<dbReference type="STRING" id="1891926.Fuma_04622"/>
<dbReference type="GO" id="GO:0043138">
    <property type="term" value="F:3'-5' DNA helicase activity"/>
    <property type="evidence" value="ECO:0007669"/>
    <property type="project" value="UniProtKB-EC"/>
</dbReference>
<dbReference type="Pfam" id="PF16124">
    <property type="entry name" value="RecQ_Zn_bind"/>
    <property type="match status" value="1"/>
</dbReference>
<keyword evidence="9" id="KW-0862">Zinc</keyword>
<dbReference type="GO" id="GO:0030894">
    <property type="term" value="C:replisome"/>
    <property type="evidence" value="ECO:0007669"/>
    <property type="project" value="TreeGrafter"/>
</dbReference>
<dbReference type="FunFam" id="3.40.50.300:FF:000296">
    <property type="entry name" value="ATP-dependent DNA helicase RecQ"/>
    <property type="match status" value="1"/>
</dbReference>
<dbReference type="KEGG" id="fmr:Fuma_04622"/>
<evidence type="ECO:0000256" key="10">
    <source>
        <dbReference type="ARBA" id="ARBA00022840"/>
    </source>
</evidence>
<dbReference type="InterPro" id="IPR010997">
    <property type="entry name" value="HRDC-like_sf"/>
</dbReference>
<comment type="cofactor">
    <cofactor evidence="2">
        <name>Zn(2+)</name>
        <dbReference type="ChEBI" id="CHEBI:29105"/>
    </cofactor>
</comment>
<dbReference type="SUPFAM" id="SSF52540">
    <property type="entry name" value="P-loop containing nucleoside triphosphate hydrolases"/>
    <property type="match status" value="1"/>
</dbReference>
<evidence type="ECO:0000256" key="3">
    <source>
        <dbReference type="ARBA" id="ARBA00005446"/>
    </source>
</evidence>
<dbReference type="GO" id="GO:0009432">
    <property type="term" value="P:SOS response"/>
    <property type="evidence" value="ECO:0007669"/>
    <property type="project" value="UniProtKB-UniRule"/>
</dbReference>
<evidence type="ECO:0000259" key="17">
    <source>
        <dbReference type="PROSITE" id="PS50967"/>
    </source>
</evidence>
<keyword evidence="21" id="KW-1185">Reference proteome</keyword>
<dbReference type="InterPro" id="IPR011545">
    <property type="entry name" value="DEAD/DEAH_box_helicase_dom"/>
</dbReference>
<comment type="cofactor">
    <cofactor evidence="1">
        <name>Mg(2+)</name>
        <dbReference type="ChEBI" id="CHEBI:18420"/>
    </cofactor>
</comment>
<evidence type="ECO:0000256" key="7">
    <source>
        <dbReference type="ARBA" id="ARBA00022801"/>
    </source>
</evidence>
<evidence type="ECO:0000256" key="12">
    <source>
        <dbReference type="ARBA" id="ARBA00023172"/>
    </source>
</evidence>
<dbReference type="Proteomes" id="UP000187735">
    <property type="component" value="Chromosome"/>
</dbReference>
<dbReference type="Gene3D" id="1.10.150.80">
    <property type="entry name" value="HRDC domain"/>
    <property type="match status" value="1"/>
</dbReference>
<accession>A0A1P8WLN5</accession>
<feature type="domain" description="Helicase ATP-binding" evidence="18">
    <location>
        <begin position="44"/>
        <end position="212"/>
    </location>
</feature>
<keyword evidence="13" id="KW-0234">DNA repair</keyword>
<dbReference type="SUPFAM" id="SSF47819">
    <property type="entry name" value="HRDC-like"/>
    <property type="match status" value="1"/>
</dbReference>
<dbReference type="CDD" id="cd17920">
    <property type="entry name" value="DEXHc_RecQ"/>
    <property type="match status" value="1"/>
</dbReference>
<dbReference type="GO" id="GO:0006310">
    <property type="term" value="P:DNA recombination"/>
    <property type="evidence" value="ECO:0007669"/>
    <property type="project" value="UniProtKB-UniRule"/>
</dbReference>
<dbReference type="GO" id="GO:0003677">
    <property type="term" value="F:DNA binding"/>
    <property type="evidence" value="ECO:0007669"/>
    <property type="project" value="UniProtKB-KW"/>
</dbReference>
<dbReference type="InterPro" id="IPR036390">
    <property type="entry name" value="WH_DNA-bd_sf"/>
</dbReference>
<sequence>MTEQTDNETVAVADAADDHAEQLLAAIKQYWGYDSFRPLQREAMLGAMEGRDCLTVLPTGGGKSLCYQAPAVCRDGMAVVVSPLIALMKDQVDALTECGIPAAFVNSSLTAQERLDVANRVRSGELKMLFAAPERLVQPRTIEFLREANVSFIAIDEAHCISNWGHDFRPEYRKLNCLREAFPEASIHAFTATATEQVRQDIVDQLDLRDAEVLVGSFDRPNLLYRVERRSDAMSQIRQVIDRHPNESGIVYCISRSNVEDTAATLKTFGYKALPYHAGLEAEQRRAHQEAFIDEKVDIIVATVAFGMGIDKSNVRYVIHAEMPRSIEAYQQESGRAGRDGLEAECYLIYSGRDINTWEFLINQSDNEDNRKASFAALGGMERFCSSVTCRHQQLVGHFGQTLDHTTGCGACDVCLNEVETVDDALVTAQKIISSVYRQEQRFGADYTAQVLRGSRNKKVRHNKHDQLSTYGLLKHESEAVVRGWIDQLLSQGFLKRSGEHSVIVITEEGNRVLKGDVTPSLARPKTRQTVQSAADKWEGVDRGLFDALRQTRMDIADQRGVPPYVIFGDMTLRELARYRPTSVDVLLKIYGIGQLKLEEFGAAFVARIAEYSVEHSLETDLTIPAARPGTTVTNVAKPAKPKVSAKSGQYFDLFAQGLTRDEVALQLDRATSTVTGHLASYIRLRKCDDAARWIPADIVARVDKVIDDIGGDRLKPIFEALEESVSYDDIRIVSTCRAVRQENADE</sequence>
<evidence type="ECO:0000256" key="16">
    <source>
        <dbReference type="NCBIfam" id="TIGR01389"/>
    </source>
</evidence>
<keyword evidence="14" id="KW-0413">Isomerase</keyword>
<evidence type="ECO:0000256" key="11">
    <source>
        <dbReference type="ARBA" id="ARBA00023125"/>
    </source>
</evidence>
<dbReference type="InterPro" id="IPR029491">
    <property type="entry name" value="Helicase_HTH"/>
</dbReference>
<dbReference type="RefSeq" id="WP_077026196.1">
    <property type="nucleotide sequence ID" value="NZ_CP017641.1"/>
</dbReference>
<dbReference type="Pfam" id="PF00270">
    <property type="entry name" value="DEAD"/>
    <property type="match status" value="1"/>
</dbReference>
<dbReference type="InterPro" id="IPR002121">
    <property type="entry name" value="HRDC_dom"/>
</dbReference>
<dbReference type="InterPro" id="IPR036388">
    <property type="entry name" value="WH-like_DNA-bd_sf"/>
</dbReference>
<keyword evidence="10" id="KW-0067">ATP-binding</keyword>
<organism evidence="20 21">
    <name type="scientific">Fuerstiella marisgermanici</name>
    <dbReference type="NCBI Taxonomy" id="1891926"/>
    <lineage>
        <taxon>Bacteria</taxon>
        <taxon>Pseudomonadati</taxon>
        <taxon>Planctomycetota</taxon>
        <taxon>Planctomycetia</taxon>
        <taxon>Planctomycetales</taxon>
        <taxon>Planctomycetaceae</taxon>
        <taxon>Fuerstiella</taxon>
    </lineage>
</organism>
<evidence type="ECO:0000256" key="13">
    <source>
        <dbReference type="ARBA" id="ARBA00023204"/>
    </source>
</evidence>
<evidence type="ECO:0000256" key="5">
    <source>
        <dbReference type="ARBA" id="ARBA00022741"/>
    </source>
</evidence>
<keyword evidence="11" id="KW-0238">DNA-binding</keyword>
<dbReference type="NCBIfam" id="TIGR01389">
    <property type="entry name" value="recQ"/>
    <property type="match status" value="1"/>
</dbReference>
<reference evidence="20 21" key="1">
    <citation type="journal article" date="2016" name="Front. Microbiol.">
        <title>Fuerstia marisgermanicae gen. nov., sp. nov., an Unusual Member of the Phylum Planctomycetes from the German Wadden Sea.</title>
        <authorList>
            <person name="Kohn T."/>
            <person name="Heuer A."/>
            <person name="Jogler M."/>
            <person name="Vollmers J."/>
            <person name="Boedeker C."/>
            <person name="Bunk B."/>
            <person name="Rast P."/>
            <person name="Borchert D."/>
            <person name="Glockner I."/>
            <person name="Freese H.M."/>
            <person name="Klenk H.P."/>
            <person name="Overmann J."/>
            <person name="Kaster A.K."/>
            <person name="Rohde M."/>
            <person name="Wiegand S."/>
            <person name="Jogler C."/>
        </authorList>
    </citation>
    <scope>NUCLEOTIDE SEQUENCE [LARGE SCALE GENOMIC DNA]</scope>
    <source>
        <strain evidence="20 21">NH11</strain>
    </source>
</reference>
<feature type="domain" description="HRDC" evidence="17">
    <location>
        <begin position="539"/>
        <end position="619"/>
    </location>
</feature>
<evidence type="ECO:0000259" key="18">
    <source>
        <dbReference type="PROSITE" id="PS51192"/>
    </source>
</evidence>
<protein>
    <recommendedName>
        <fullName evidence="16">DNA helicase RecQ</fullName>
        <ecNumber evidence="16">5.6.2.4</ecNumber>
    </recommendedName>
</protein>
<comment type="similarity">
    <text evidence="3">Belongs to the helicase family. RecQ subfamily.</text>
</comment>
<keyword evidence="5" id="KW-0547">Nucleotide-binding</keyword>
<dbReference type="PANTHER" id="PTHR13710">
    <property type="entry name" value="DNA HELICASE RECQ FAMILY MEMBER"/>
    <property type="match status" value="1"/>
</dbReference>
<evidence type="ECO:0000256" key="14">
    <source>
        <dbReference type="ARBA" id="ARBA00023235"/>
    </source>
</evidence>
<proteinExistence type="inferred from homology"/>
<dbReference type="EC" id="5.6.2.4" evidence="16"/>
<evidence type="ECO:0000256" key="2">
    <source>
        <dbReference type="ARBA" id="ARBA00001947"/>
    </source>
</evidence>
<evidence type="ECO:0000313" key="20">
    <source>
        <dbReference type="EMBL" id="APZ94970.1"/>
    </source>
</evidence>
<dbReference type="SMART" id="SM00490">
    <property type="entry name" value="HELICc"/>
    <property type="match status" value="1"/>
</dbReference>
<dbReference type="GO" id="GO:0005737">
    <property type="term" value="C:cytoplasm"/>
    <property type="evidence" value="ECO:0007669"/>
    <property type="project" value="TreeGrafter"/>
</dbReference>
<feature type="domain" description="Helicase C-terminal" evidence="19">
    <location>
        <begin position="236"/>
        <end position="382"/>
    </location>
</feature>
<dbReference type="NCBIfam" id="TIGR00614">
    <property type="entry name" value="recQ_fam"/>
    <property type="match status" value="1"/>
</dbReference>
<evidence type="ECO:0000256" key="9">
    <source>
        <dbReference type="ARBA" id="ARBA00022833"/>
    </source>
</evidence>
<dbReference type="SUPFAM" id="SSF46785">
    <property type="entry name" value="Winged helix' DNA-binding domain"/>
    <property type="match status" value="1"/>
</dbReference>
<dbReference type="PROSITE" id="PS51194">
    <property type="entry name" value="HELICASE_CTER"/>
    <property type="match status" value="1"/>
</dbReference>
<evidence type="ECO:0000256" key="8">
    <source>
        <dbReference type="ARBA" id="ARBA00022806"/>
    </source>
</evidence>
<dbReference type="Gene3D" id="3.40.50.300">
    <property type="entry name" value="P-loop containing nucleotide triphosphate hydrolases"/>
    <property type="match status" value="2"/>
</dbReference>
<dbReference type="InterPro" id="IPR027417">
    <property type="entry name" value="P-loop_NTPase"/>
</dbReference>
<dbReference type="GO" id="GO:0006281">
    <property type="term" value="P:DNA repair"/>
    <property type="evidence" value="ECO:0007669"/>
    <property type="project" value="UniProtKB-KW"/>
</dbReference>
<dbReference type="InterPro" id="IPR014001">
    <property type="entry name" value="Helicase_ATP-bd"/>
</dbReference>
<keyword evidence="8 20" id="KW-0347">Helicase</keyword>
<dbReference type="AlphaFoldDB" id="A0A1P8WLN5"/>
<dbReference type="Pfam" id="PF14493">
    <property type="entry name" value="HTH_40"/>
    <property type="match status" value="1"/>
</dbReference>
<comment type="catalytic activity">
    <reaction evidence="15">
        <text>Couples ATP hydrolysis with the unwinding of duplex DNA by translocating in the 3'-5' direction.</text>
        <dbReference type="EC" id="5.6.2.4"/>
    </reaction>
</comment>
<evidence type="ECO:0000313" key="21">
    <source>
        <dbReference type="Proteomes" id="UP000187735"/>
    </source>
</evidence>
<dbReference type="CDD" id="cd18794">
    <property type="entry name" value="SF2_C_RecQ"/>
    <property type="match status" value="1"/>
</dbReference>
<evidence type="ECO:0000256" key="4">
    <source>
        <dbReference type="ARBA" id="ARBA00022723"/>
    </source>
</evidence>
<keyword evidence="7 20" id="KW-0378">Hydrolase</keyword>
<dbReference type="PROSITE" id="PS51192">
    <property type="entry name" value="HELICASE_ATP_BIND_1"/>
    <property type="match status" value="1"/>
</dbReference>
<dbReference type="InterPro" id="IPR018982">
    <property type="entry name" value="RQC_domain"/>
</dbReference>
<dbReference type="Gene3D" id="1.10.10.10">
    <property type="entry name" value="Winged helix-like DNA-binding domain superfamily/Winged helix DNA-binding domain"/>
    <property type="match status" value="1"/>
</dbReference>
<evidence type="ECO:0000259" key="19">
    <source>
        <dbReference type="PROSITE" id="PS51194"/>
    </source>
</evidence>
<dbReference type="Pfam" id="PF09382">
    <property type="entry name" value="RQC"/>
    <property type="match status" value="1"/>
</dbReference>
<name>A0A1P8WLN5_9PLAN</name>
<dbReference type="GO" id="GO:0016787">
    <property type="term" value="F:hydrolase activity"/>
    <property type="evidence" value="ECO:0007669"/>
    <property type="project" value="UniProtKB-KW"/>
</dbReference>
<dbReference type="SMART" id="SM00341">
    <property type="entry name" value="HRDC"/>
    <property type="match status" value="1"/>
</dbReference>
<dbReference type="GO" id="GO:0043590">
    <property type="term" value="C:bacterial nucleoid"/>
    <property type="evidence" value="ECO:0007669"/>
    <property type="project" value="TreeGrafter"/>
</dbReference>
<keyword evidence="4" id="KW-0479">Metal-binding</keyword>
<dbReference type="GO" id="GO:0009378">
    <property type="term" value="F:four-way junction helicase activity"/>
    <property type="evidence" value="ECO:0007669"/>
    <property type="project" value="TreeGrafter"/>
</dbReference>
<dbReference type="InterPro" id="IPR004589">
    <property type="entry name" value="DNA_helicase_ATP-dep_RecQ"/>
</dbReference>
<dbReference type="InterPro" id="IPR006293">
    <property type="entry name" value="DNA_helicase_ATP-dep_RecQ_bac"/>
</dbReference>
<evidence type="ECO:0000256" key="15">
    <source>
        <dbReference type="ARBA" id="ARBA00034617"/>
    </source>
</evidence>